<organism evidence="28 29">
    <name type="scientific">Lupinus luteus</name>
    <name type="common">European yellow lupine</name>
    <dbReference type="NCBI Taxonomy" id="3873"/>
    <lineage>
        <taxon>Eukaryota</taxon>
        <taxon>Viridiplantae</taxon>
        <taxon>Streptophyta</taxon>
        <taxon>Embryophyta</taxon>
        <taxon>Tracheophyta</taxon>
        <taxon>Spermatophyta</taxon>
        <taxon>Magnoliopsida</taxon>
        <taxon>eudicotyledons</taxon>
        <taxon>Gunneridae</taxon>
        <taxon>Pentapetalae</taxon>
        <taxon>rosids</taxon>
        <taxon>fabids</taxon>
        <taxon>Fabales</taxon>
        <taxon>Fabaceae</taxon>
        <taxon>Papilionoideae</taxon>
        <taxon>50 kb inversion clade</taxon>
        <taxon>genistoids sensu lato</taxon>
        <taxon>core genistoids</taxon>
        <taxon>Genisteae</taxon>
        <taxon>Lupinus</taxon>
    </lineage>
</organism>
<evidence type="ECO:0000256" key="10">
    <source>
        <dbReference type="ARBA" id="ARBA00022837"/>
    </source>
</evidence>
<dbReference type="AlphaFoldDB" id="A0AAV1Y9U3"/>
<evidence type="ECO:0000256" key="3">
    <source>
        <dbReference type="ARBA" id="ARBA00001946"/>
    </source>
</evidence>
<evidence type="ECO:0000256" key="22">
    <source>
        <dbReference type="ARBA" id="ARBA00058858"/>
    </source>
</evidence>
<evidence type="ECO:0000256" key="13">
    <source>
        <dbReference type="ARBA" id="ARBA00022989"/>
    </source>
</evidence>
<evidence type="ECO:0000256" key="15">
    <source>
        <dbReference type="ARBA" id="ARBA00023054"/>
    </source>
</evidence>
<keyword evidence="11" id="KW-0460">Magnesium</keyword>
<keyword evidence="19" id="KW-0464">Manganese</keyword>
<dbReference type="EC" id="3.2.1.-" evidence="26"/>
<comment type="catalytic activity">
    <reaction evidence="20">
        <text>N(4)-(alpha-D-Man-(1-&gt;2)-alpha-D-Man-(1-&gt;2)-alpha-D-Man-(1-&gt;3)-[alpha-D-Man-(1-&gt;3)-[alpha-D-Man-(1-&gt;2)-alpha-D-Man-(1-&gt;6)]-alpha-D-Man-(1-&gt;6)]-beta-D-Man-(1-&gt;4)-beta-D-GlcNAc-(1-&gt;4)-beta-D-GlcNAc)-L-asparaginyl-[protein] (N-glucan mannose isomer 8A1,2,3B1,3) + 3 H2O = N(4)-(alpha-D-Man-(1-&gt;3)-[alpha-D-Man-(1-&gt;3)-[alpha-D-Man-(1-&gt;6)]-alpha-D-Man-(1-&gt;6)]-beta-D-Man-(1-&gt;4)-beta-D-GlcNAc-(1-&gt;4)-beta-D-GlcNAc)-L-asparaginyl-[protein] (N-glucan mannose isomer 5A1,2) + 3 beta-D-mannose</text>
        <dbReference type="Rhea" id="RHEA:56028"/>
        <dbReference type="Rhea" id="RHEA-COMP:14358"/>
        <dbReference type="Rhea" id="RHEA-COMP:14367"/>
        <dbReference type="ChEBI" id="CHEBI:15377"/>
        <dbReference type="ChEBI" id="CHEBI:28563"/>
        <dbReference type="ChEBI" id="CHEBI:59087"/>
        <dbReference type="ChEBI" id="CHEBI:60628"/>
        <dbReference type="EC" id="3.2.1.113"/>
    </reaction>
</comment>
<dbReference type="GO" id="GO:0000139">
    <property type="term" value="C:Golgi membrane"/>
    <property type="evidence" value="ECO:0007669"/>
    <property type="project" value="UniProtKB-SubCell"/>
</dbReference>
<dbReference type="GO" id="GO:0006491">
    <property type="term" value="P:N-glycan processing"/>
    <property type="evidence" value="ECO:0007669"/>
    <property type="project" value="UniProtKB-ARBA"/>
</dbReference>
<evidence type="ECO:0000256" key="25">
    <source>
        <dbReference type="PIRSR" id="PIRSR601382-2"/>
    </source>
</evidence>
<comment type="similarity">
    <text evidence="6 26">Belongs to the glycosyl hydrolase 47 family.</text>
</comment>
<feature type="active site" description="Proton donor" evidence="24">
    <location>
        <position position="191"/>
    </location>
</feature>
<keyword evidence="8 25" id="KW-0479">Metal-binding</keyword>
<comment type="cofactor">
    <cofactor evidence="2">
        <name>Mn(2+)</name>
        <dbReference type="ChEBI" id="CHEBI:29035"/>
    </cofactor>
</comment>
<feature type="coiled-coil region" evidence="27">
    <location>
        <begin position="48"/>
        <end position="75"/>
    </location>
</feature>
<dbReference type="GO" id="GO:0005509">
    <property type="term" value="F:calcium ion binding"/>
    <property type="evidence" value="ECO:0007669"/>
    <property type="project" value="InterPro"/>
</dbReference>
<evidence type="ECO:0000256" key="26">
    <source>
        <dbReference type="RuleBase" id="RU361193"/>
    </source>
</evidence>
<evidence type="ECO:0000256" key="8">
    <source>
        <dbReference type="ARBA" id="ARBA00022723"/>
    </source>
</evidence>
<evidence type="ECO:0000256" key="2">
    <source>
        <dbReference type="ARBA" id="ARBA00001936"/>
    </source>
</evidence>
<evidence type="ECO:0000256" key="7">
    <source>
        <dbReference type="ARBA" id="ARBA00022692"/>
    </source>
</evidence>
<keyword evidence="7" id="KW-0812">Transmembrane</keyword>
<evidence type="ECO:0000256" key="11">
    <source>
        <dbReference type="ARBA" id="ARBA00022842"/>
    </source>
</evidence>
<dbReference type="PRINTS" id="PR00747">
    <property type="entry name" value="GLYHDRLASE47"/>
</dbReference>
<evidence type="ECO:0000256" key="1">
    <source>
        <dbReference type="ARBA" id="ARBA00001913"/>
    </source>
</evidence>
<dbReference type="InterPro" id="IPR050749">
    <property type="entry name" value="Glycosyl_Hydrolase_47"/>
</dbReference>
<dbReference type="Pfam" id="PF01532">
    <property type="entry name" value="Glyco_hydro_47"/>
    <property type="match status" value="1"/>
</dbReference>
<gene>
    <name evidence="28" type="ORF">LLUT_LOCUS31384</name>
</gene>
<dbReference type="EMBL" id="CAXHTB010000022">
    <property type="protein sequence ID" value="CAL0330324.1"/>
    <property type="molecule type" value="Genomic_DNA"/>
</dbReference>
<dbReference type="PANTHER" id="PTHR11742">
    <property type="entry name" value="MANNOSYL-OLIGOSACCHARIDE ALPHA-1,2-MANNOSIDASE-RELATED"/>
    <property type="match status" value="1"/>
</dbReference>
<keyword evidence="16" id="KW-0472">Membrane</keyword>
<evidence type="ECO:0000256" key="5">
    <source>
        <dbReference type="ARBA" id="ARBA00004922"/>
    </source>
</evidence>
<dbReference type="PANTHER" id="PTHR11742:SF84">
    <property type="entry name" value="ALPHA-1,2-MANNOSIDASE"/>
    <property type="match status" value="1"/>
</dbReference>
<dbReference type="GO" id="GO:0005783">
    <property type="term" value="C:endoplasmic reticulum"/>
    <property type="evidence" value="ECO:0007669"/>
    <property type="project" value="TreeGrafter"/>
</dbReference>
<name>A0AAV1Y9U3_LUPLU</name>
<dbReference type="FunFam" id="1.50.10.10:FF:000024">
    <property type="entry name" value="alpha-1,2-Mannosidase"/>
    <property type="match status" value="1"/>
</dbReference>
<keyword evidence="17" id="KW-1015">Disulfide bond</keyword>
<keyword evidence="18" id="KW-0325">Glycoprotein</keyword>
<feature type="active site" evidence="24">
    <location>
        <position position="446"/>
    </location>
</feature>
<keyword evidence="10 25" id="KW-0106">Calcium</keyword>
<comment type="function">
    <text evidence="22">Class I alpha-mannosidase essential for early N-glycan processing. Progressively trims alpha-1,2-linked mannose residues. Produces Man(5)GlcNAc(2) from Man(8)GlcNAc(2), but only Man(6)GlcNAc(2) from Man(9)GlcNAc(2). Has difficulty acting on the terminal mannose of the b-branch. Involved in root development and cell wall biosynthesis.</text>
</comment>
<evidence type="ECO:0000256" key="14">
    <source>
        <dbReference type="ARBA" id="ARBA00023034"/>
    </source>
</evidence>
<evidence type="ECO:0000256" key="21">
    <source>
        <dbReference type="ARBA" id="ARBA00048605"/>
    </source>
</evidence>
<evidence type="ECO:0000256" key="6">
    <source>
        <dbReference type="ARBA" id="ARBA00007658"/>
    </source>
</evidence>
<dbReference type="InterPro" id="IPR012341">
    <property type="entry name" value="6hp_glycosidase-like_sf"/>
</dbReference>
<keyword evidence="13" id="KW-1133">Transmembrane helix</keyword>
<comment type="cofactor">
    <cofactor evidence="3">
        <name>Mg(2+)</name>
        <dbReference type="ChEBI" id="CHEBI:18420"/>
    </cofactor>
</comment>
<dbReference type="InterPro" id="IPR036026">
    <property type="entry name" value="Seven-hairpin_glycosidases"/>
</dbReference>
<evidence type="ECO:0000256" key="12">
    <source>
        <dbReference type="ARBA" id="ARBA00022968"/>
    </source>
</evidence>
<comment type="catalytic activity">
    <reaction evidence="21">
        <text>N(4)-(alpha-D-Man-(1-&gt;2)-alpha-D-Man-(1-&gt;2)-alpha-D-Man-(1-&gt;3)-[alpha-D-Man-(1-&gt;2)-alpha-D-Man-(1-&gt;3)-[alpha-D-Man-(1-&gt;2)-alpha-D-Man-(1-&gt;6)]-alpha-D-Man-(1-&gt;6)]-beta-D-Man-(1-&gt;4)-beta-D-GlcNAc-(1-&gt;4)-beta-D-GlcNAc)-L-asparaginyl-[protein] (N-glucan mannose isomer 9A1,2,3B1,2,3) + 4 H2O = N(4)-(alpha-D-Man-(1-&gt;3)-[alpha-D-Man-(1-&gt;3)-[alpha-D-Man-(1-&gt;6)]-alpha-D-Man-(1-&gt;6)]-beta-D-Man-(1-&gt;4)-beta-D-GlcNAc-(1-&gt;4)-beta-D-GlcNAc)-L-asparaginyl-[protein] (N-glucan mannose isomer 5A1,2) + 4 beta-D-mannose</text>
        <dbReference type="Rhea" id="RHEA:56008"/>
        <dbReference type="Rhea" id="RHEA-COMP:14356"/>
        <dbReference type="Rhea" id="RHEA-COMP:14367"/>
        <dbReference type="ChEBI" id="CHEBI:15377"/>
        <dbReference type="ChEBI" id="CHEBI:28563"/>
        <dbReference type="ChEBI" id="CHEBI:59087"/>
        <dbReference type="ChEBI" id="CHEBI:139493"/>
        <dbReference type="EC" id="3.2.1.113"/>
    </reaction>
</comment>
<sequence length="571" mass="65809">MAKKLYSSSSIWRYIQPRYYIKRPKRLALLFLFCISLTWLFYDRQLLNREHQEDILRLKEEVTRLQNTLQEIKTNMKGSTETKSVQYDEKISKFSKSISIEDDSISIQRREKVKDAMLHAWTSYEKYAWGMDELKPETKIGVDSFGGLGATLVDSLDTLYIMGLDAQFKRAREWIAKSLYFNKNIEVSVFETTIRVLGGLLSAYDLSDDELFLEKARDLADMLLPAWNTPSGIPFNRINLAYGNANNPTWQAGNSILADSGSEQLEFIGLSQRTKDPKYQQMAEKVIKELQRNFPKDGLLPIYINPLTGTLSSGTITFGAMGDSFYEYLLKAWIQGNKTEAVQFYREMWETSMKGLESLIKKSTPSSFTYISEKLGNELYPKMDELACFVPGMIALGSSGYGPGEAGKFMSLAEESTPTKLAGENYFFRDEEDMTVGTSWNIQRPETIESLFYLWRLTGNRTYQEWGWDIFQAFENNSRVEAGYVGLRDVTTGEKDNMMQSFFLAETLKYLYLMFSPPSVISLDEWVFNTEAHPLKIVSRNDHHHEGLRVDQEEKFPRHLHGRKEGKLNYK</sequence>
<proteinExistence type="inferred from homology"/>
<feature type="active site" description="Proton donor" evidence="24">
    <location>
        <position position="424"/>
    </location>
</feature>
<feature type="active site" evidence="24">
    <location>
        <position position="323"/>
    </location>
</feature>
<evidence type="ECO:0000256" key="16">
    <source>
        <dbReference type="ARBA" id="ARBA00023136"/>
    </source>
</evidence>
<feature type="binding site" evidence="25">
    <location>
        <position position="530"/>
    </location>
    <ligand>
        <name>Ca(2+)</name>
        <dbReference type="ChEBI" id="CHEBI:29108"/>
    </ligand>
</feature>
<dbReference type="InterPro" id="IPR001382">
    <property type="entry name" value="Glyco_hydro_47"/>
</dbReference>
<comment type="pathway">
    <text evidence="5">Protein modification; protein glycosylation.</text>
</comment>
<protein>
    <recommendedName>
        <fullName evidence="26">alpha-1,2-Mannosidase</fullName>
        <ecNumber evidence="26">3.2.1.-</ecNumber>
    </recommendedName>
</protein>
<keyword evidence="14" id="KW-0333">Golgi apparatus</keyword>
<keyword evidence="9 26" id="KW-0378">Hydrolase</keyword>
<reference evidence="28 29" key="1">
    <citation type="submission" date="2024-03" db="EMBL/GenBank/DDBJ databases">
        <authorList>
            <person name="Martinez-Hernandez J."/>
        </authorList>
    </citation>
    <scope>NUCLEOTIDE SEQUENCE [LARGE SCALE GENOMIC DNA]</scope>
</reference>
<keyword evidence="29" id="KW-1185">Reference proteome</keyword>
<keyword evidence="26" id="KW-0326">Glycosidase</keyword>
<evidence type="ECO:0000313" key="28">
    <source>
        <dbReference type="EMBL" id="CAL0330324.1"/>
    </source>
</evidence>
<dbReference type="Gene3D" id="1.50.10.10">
    <property type="match status" value="1"/>
</dbReference>
<dbReference type="GO" id="GO:0004571">
    <property type="term" value="F:mannosyl-oligosaccharide 1,2-alpha-mannosidase activity"/>
    <property type="evidence" value="ECO:0007669"/>
    <property type="project" value="UniProtKB-EC"/>
</dbReference>
<keyword evidence="15 27" id="KW-0175">Coiled coil</keyword>
<comment type="caution">
    <text evidence="28">The sequence shown here is derived from an EMBL/GenBank/DDBJ whole genome shotgun (WGS) entry which is preliminary data.</text>
</comment>
<evidence type="ECO:0000256" key="20">
    <source>
        <dbReference type="ARBA" id="ARBA00047669"/>
    </source>
</evidence>
<evidence type="ECO:0000256" key="17">
    <source>
        <dbReference type="ARBA" id="ARBA00023157"/>
    </source>
</evidence>
<evidence type="ECO:0000313" key="29">
    <source>
        <dbReference type="Proteomes" id="UP001497480"/>
    </source>
</evidence>
<dbReference type="GO" id="GO:0005975">
    <property type="term" value="P:carbohydrate metabolic process"/>
    <property type="evidence" value="ECO:0007669"/>
    <property type="project" value="InterPro"/>
</dbReference>
<evidence type="ECO:0000256" key="24">
    <source>
        <dbReference type="PIRSR" id="PIRSR601382-1"/>
    </source>
</evidence>
<evidence type="ECO:0000256" key="23">
    <source>
        <dbReference type="ARBA" id="ARBA00060399"/>
    </source>
</evidence>
<evidence type="ECO:0000256" key="18">
    <source>
        <dbReference type="ARBA" id="ARBA00023180"/>
    </source>
</evidence>
<comment type="subcellular location">
    <subcellularLocation>
        <location evidence="23">Endomembrane system</location>
        <topology evidence="23">Single-pass type II membrane protein</topology>
    </subcellularLocation>
    <subcellularLocation>
        <location evidence="4">Golgi apparatus membrane</location>
        <topology evidence="4">Single-pass membrane protein</topology>
    </subcellularLocation>
</comment>
<comment type="cofactor">
    <cofactor evidence="1 25">
        <name>Ca(2+)</name>
        <dbReference type="ChEBI" id="CHEBI:29108"/>
    </cofactor>
</comment>
<evidence type="ECO:0000256" key="27">
    <source>
        <dbReference type="SAM" id="Coils"/>
    </source>
</evidence>
<keyword evidence="12" id="KW-0735">Signal-anchor</keyword>
<dbReference type="SUPFAM" id="SSF48225">
    <property type="entry name" value="Seven-hairpin glycosidases"/>
    <property type="match status" value="1"/>
</dbReference>
<evidence type="ECO:0000256" key="4">
    <source>
        <dbReference type="ARBA" id="ARBA00004194"/>
    </source>
</evidence>
<accession>A0AAV1Y9U3</accession>
<dbReference type="Proteomes" id="UP001497480">
    <property type="component" value="Unassembled WGS sequence"/>
</dbReference>
<evidence type="ECO:0000256" key="9">
    <source>
        <dbReference type="ARBA" id="ARBA00022801"/>
    </source>
</evidence>
<evidence type="ECO:0000256" key="19">
    <source>
        <dbReference type="ARBA" id="ARBA00023211"/>
    </source>
</evidence>